<accession>A0A3N0E0Q9</accession>
<proteinExistence type="predicted"/>
<feature type="signal peptide" evidence="1">
    <location>
        <begin position="1"/>
        <end position="19"/>
    </location>
</feature>
<dbReference type="OrthoDB" id="9917344at2"/>
<evidence type="ECO:0008006" key="4">
    <source>
        <dbReference type="Google" id="ProtNLM"/>
    </source>
</evidence>
<dbReference type="RefSeq" id="WP_123232604.1">
    <property type="nucleotide sequence ID" value="NZ_RJSG01000001.1"/>
</dbReference>
<dbReference type="EMBL" id="RJSG01000001">
    <property type="protein sequence ID" value="RNL81400.1"/>
    <property type="molecule type" value="Genomic_DNA"/>
</dbReference>
<keyword evidence="3" id="KW-1185">Reference proteome</keyword>
<protein>
    <recommendedName>
        <fullName evidence="4">Lipoprotein</fullName>
    </recommendedName>
</protein>
<feature type="chain" id="PRO_5038436250" description="Lipoprotein" evidence="1">
    <location>
        <begin position="20"/>
        <end position="126"/>
    </location>
</feature>
<evidence type="ECO:0000313" key="3">
    <source>
        <dbReference type="Proteomes" id="UP000277094"/>
    </source>
</evidence>
<evidence type="ECO:0000313" key="2">
    <source>
        <dbReference type="EMBL" id="RNL81400.1"/>
    </source>
</evidence>
<dbReference type="PROSITE" id="PS51257">
    <property type="entry name" value="PROKAR_LIPOPROTEIN"/>
    <property type="match status" value="1"/>
</dbReference>
<sequence length="126" mass="13323">MNAVTSRFLVILSAALVLTGCGGGTPVGTAPRCVDHYEPVAAAANRQALTRLLRHAIDPKVAAIKVVPHQPADGKETVTLLDKQKQVVQSLDMWRKDDGTWVAQRFVPCVNGSPSTPSSPSTPATP</sequence>
<organism evidence="2 3">
    <name type="scientific">Nocardioides marmorisolisilvae</name>
    <dbReference type="NCBI Taxonomy" id="1542737"/>
    <lineage>
        <taxon>Bacteria</taxon>
        <taxon>Bacillati</taxon>
        <taxon>Actinomycetota</taxon>
        <taxon>Actinomycetes</taxon>
        <taxon>Propionibacteriales</taxon>
        <taxon>Nocardioidaceae</taxon>
        <taxon>Nocardioides</taxon>
    </lineage>
</organism>
<reference evidence="2 3" key="1">
    <citation type="submission" date="2018-11" db="EMBL/GenBank/DDBJ databases">
        <authorList>
            <person name="Li F."/>
        </authorList>
    </citation>
    <scope>NUCLEOTIDE SEQUENCE [LARGE SCALE GENOMIC DNA]</scope>
    <source>
        <strain evidence="2 3">KIS18-7</strain>
    </source>
</reference>
<name>A0A3N0E0Q9_9ACTN</name>
<comment type="caution">
    <text evidence="2">The sequence shown here is derived from an EMBL/GenBank/DDBJ whole genome shotgun (WGS) entry which is preliminary data.</text>
</comment>
<gene>
    <name evidence="2" type="ORF">EFL95_03445</name>
</gene>
<evidence type="ECO:0000256" key="1">
    <source>
        <dbReference type="SAM" id="SignalP"/>
    </source>
</evidence>
<keyword evidence="1" id="KW-0732">Signal</keyword>
<dbReference type="AlphaFoldDB" id="A0A3N0E0Q9"/>
<dbReference type="Proteomes" id="UP000277094">
    <property type="component" value="Unassembled WGS sequence"/>
</dbReference>